<organism evidence="2 3">
    <name type="scientific">Malus baccata</name>
    <name type="common">Siberian crab apple</name>
    <name type="synonym">Pyrus baccata</name>
    <dbReference type="NCBI Taxonomy" id="106549"/>
    <lineage>
        <taxon>Eukaryota</taxon>
        <taxon>Viridiplantae</taxon>
        <taxon>Streptophyta</taxon>
        <taxon>Embryophyta</taxon>
        <taxon>Tracheophyta</taxon>
        <taxon>Spermatophyta</taxon>
        <taxon>Magnoliopsida</taxon>
        <taxon>eudicotyledons</taxon>
        <taxon>Gunneridae</taxon>
        <taxon>Pentapetalae</taxon>
        <taxon>rosids</taxon>
        <taxon>fabids</taxon>
        <taxon>Rosales</taxon>
        <taxon>Rosaceae</taxon>
        <taxon>Amygdaloideae</taxon>
        <taxon>Maleae</taxon>
        <taxon>Malus</taxon>
    </lineage>
</organism>
<dbReference type="EMBL" id="VIEB01000679">
    <property type="protein sequence ID" value="TQD83416.1"/>
    <property type="molecule type" value="Genomic_DNA"/>
</dbReference>
<proteinExistence type="predicted"/>
<protein>
    <recommendedName>
        <fullName evidence="1">KIB1-4 beta-propeller domain-containing protein</fullName>
    </recommendedName>
</protein>
<feature type="domain" description="KIB1-4 beta-propeller" evidence="1">
    <location>
        <begin position="8"/>
        <end position="94"/>
    </location>
</feature>
<dbReference type="AlphaFoldDB" id="A0A540LA96"/>
<evidence type="ECO:0000313" key="3">
    <source>
        <dbReference type="Proteomes" id="UP000315295"/>
    </source>
</evidence>
<keyword evidence="3" id="KW-1185">Reference proteome</keyword>
<accession>A0A540LA96</accession>
<gene>
    <name evidence="2" type="ORF">C1H46_031004</name>
</gene>
<evidence type="ECO:0000259" key="1">
    <source>
        <dbReference type="Pfam" id="PF03478"/>
    </source>
</evidence>
<dbReference type="InterPro" id="IPR005174">
    <property type="entry name" value="KIB1-4_b-propeller"/>
</dbReference>
<reference evidence="2 3" key="1">
    <citation type="journal article" date="2019" name="G3 (Bethesda)">
        <title>Sequencing of a Wild Apple (Malus baccata) Genome Unravels the Differences Between Cultivated and Wild Apple Species Regarding Disease Resistance and Cold Tolerance.</title>
        <authorList>
            <person name="Chen X."/>
        </authorList>
    </citation>
    <scope>NUCLEOTIDE SEQUENCE [LARGE SCALE GENOMIC DNA]</scope>
    <source>
        <strain evidence="3">cv. Shandingzi</strain>
        <tissue evidence="2">Leaves</tissue>
    </source>
</reference>
<comment type="caution">
    <text evidence="2">The sequence shown here is derived from an EMBL/GenBank/DDBJ whole genome shotgun (WGS) entry which is preliminary data.</text>
</comment>
<name>A0A540LA96_MALBA</name>
<dbReference type="Pfam" id="PF03478">
    <property type="entry name" value="Beta-prop_KIB1-4"/>
    <property type="match status" value="1"/>
</dbReference>
<dbReference type="Proteomes" id="UP000315295">
    <property type="component" value="Unassembled WGS sequence"/>
</dbReference>
<sequence length="97" mass="10825">MDLMVKEDGLDSQAFVLNPISKVMHQLPSLKTVPYFRRYVEEFNNLSVRVFGAKVVLSISDINSKSCTVAAMFLGSNVHSRVLDLCKPGDATWKESC</sequence>
<evidence type="ECO:0000313" key="2">
    <source>
        <dbReference type="EMBL" id="TQD83416.1"/>
    </source>
</evidence>